<dbReference type="EMBL" id="JBHSIM010000068">
    <property type="protein sequence ID" value="MFC4836598.1"/>
    <property type="molecule type" value="Genomic_DNA"/>
</dbReference>
<keyword evidence="2" id="KW-0808">Transferase</keyword>
<evidence type="ECO:0000259" key="1">
    <source>
        <dbReference type="Pfam" id="PF13649"/>
    </source>
</evidence>
<reference evidence="3" key="1">
    <citation type="journal article" date="2019" name="Int. J. Syst. Evol. Microbiol.">
        <title>The Global Catalogue of Microorganisms (GCM) 10K type strain sequencing project: providing services to taxonomists for standard genome sequencing and annotation.</title>
        <authorList>
            <consortium name="The Broad Institute Genomics Platform"/>
            <consortium name="The Broad Institute Genome Sequencing Center for Infectious Disease"/>
            <person name="Wu L."/>
            <person name="Ma J."/>
        </authorList>
    </citation>
    <scope>NUCLEOTIDE SEQUENCE [LARGE SCALE GENOMIC DNA]</scope>
    <source>
        <strain evidence="3">CCUG 50347</strain>
    </source>
</reference>
<dbReference type="CDD" id="cd02440">
    <property type="entry name" value="AdoMet_MTases"/>
    <property type="match status" value="1"/>
</dbReference>
<dbReference type="RefSeq" id="WP_274191138.1">
    <property type="nucleotide sequence ID" value="NZ_BAABHN010000068.1"/>
</dbReference>
<proteinExistence type="predicted"/>
<dbReference type="InterPro" id="IPR029063">
    <property type="entry name" value="SAM-dependent_MTases_sf"/>
</dbReference>
<dbReference type="Proteomes" id="UP001595909">
    <property type="component" value="Unassembled WGS sequence"/>
</dbReference>
<dbReference type="GO" id="GO:0008168">
    <property type="term" value="F:methyltransferase activity"/>
    <property type="evidence" value="ECO:0007669"/>
    <property type="project" value="UniProtKB-KW"/>
</dbReference>
<gene>
    <name evidence="2" type="ORF">ACFPEL_29640</name>
</gene>
<feature type="domain" description="Methyltransferase" evidence="1">
    <location>
        <begin position="51"/>
        <end position="146"/>
    </location>
</feature>
<dbReference type="PANTHER" id="PTHR43591">
    <property type="entry name" value="METHYLTRANSFERASE"/>
    <property type="match status" value="1"/>
</dbReference>
<organism evidence="2 3">
    <name type="scientific">Actinomycetospora chibensis</name>
    <dbReference type="NCBI Taxonomy" id="663606"/>
    <lineage>
        <taxon>Bacteria</taxon>
        <taxon>Bacillati</taxon>
        <taxon>Actinomycetota</taxon>
        <taxon>Actinomycetes</taxon>
        <taxon>Pseudonocardiales</taxon>
        <taxon>Pseudonocardiaceae</taxon>
        <taxon>Actinomycetospora</taxon>
    </lineage>
</organism>
<dbReference type="GO" id="GO:0032259">
    <property type="term" value="P:methylation"/>
    <property type="evidence" value="ECO:0007669"/>
    <property type="project" value="UniProtKB-KW"/>
</dbReference>
<name>A0ABV9RQV6_9PSEU</name>
<dbReference type="SUPFAM" id="SSF53335">
    <property type="entry name" value="S-adenosyl-L-methionine-dependent methyltransferases"/>
    <property type="match status" value="1"/>
</dbReference>
<evidence type="ECO:0000313" key="3">
    <source>
        <dbReference type="Proteomes" id="UP001595909"/>
    </source>
</evidence>
<keyword evidence="3" id="KW-1185">Reference proteome</keyword>
<protein>
    <submittedName>
        <fullName evidence="2">Class I SAM-dependent methyltransferase</fullName>
        <ecNumber evidence="2">2.1.1.-</ecNumber>
    </submittedName>
</protein>
<dbReference type="Gene3D" id="3.40.50.150">
    <property type="entry name" value="Vaccinia Virus protein VP39"/>
    <property type="match status" value="1"/>
</dbReference>
<keyword evidence="2" id="KW-0489">Methyltransferase</keyword>
<accession>A0ABV9RQV6</accession>
<dbReference type="Pfam" id="PF13649">
    <property type="entry name" value="Methyltransf_25"/>
    <property type="match status" value="1"/>
</dbReference>
<comment type="caution">
    <text evidence="2">The sequence shown here is derived from an EMBL/GenBank/DDBJ whole genome shotgun (WGS) entry which is preliminary data.</text>
</comment>
<dbReference type="InterPro" id="IPR041698">
    <property type="entry name" value="Methyltransf_25"/>
</dbReference>
<evidence type="ECO:0000313" key="2">
    <source>
        <dbReference type="EMBL" id="MFC4836598.1"/>
    </source>
</evidence>
<dbReference type="EC" id="2.1.1.-" evidence="2"/>
<dbReference type="PANTHER" id="PTHR43591:SF24">
    <property type="entry name" value="2-METHOXY-6-POLYPRENYL-1,4-BENZOQUINOL METHYLASE, MITOCHONDRIAL"/>
    <property type="match status" value="1"/>
</dbReference>
<sequence>MTDPGNAAQAEAWDGGTGAFWAEHADRFDAAVAAHHPPFLGAAAITTGETVLDVGCGAGRTSLDAARAAAPGHVTGVDLSTRLLAIARQRAADAGLDTVTFEHADAQVHPFPAGGTDVVVSRHGAMFFADPVAAFANLARALRPGGRMVLLTWQGLEHQEWLRSFLTILAAGRAVAFPPAQGPSPLSLSVPARVDAVLRDAGFTDVEFMARRAPMVFGADPDDALGYVAGQQAGLLADLDPATRDDALAALRADLVAHHDPGGVRYDAATWIVRARRT</sequence>